<feature type="domain" description="Major facilitator superfamily (MFS) profile" evidence="6">
    <location>
        <begin position="1"/>
        <end position="416"/>
    </location>
</feature>
<dbReference type="InterPro" id="IPR036259">
    <property type="entry name" value="MFS_trans_sf"/>
</dbReference>
<protein>
    <submittedName>
        <fullName evidence="7">MFS-type transporter involved in bile tolerance, Atg22 family</fullName>
    </submittedName>
</protein>
<dbReference type="Gene3D" id="1.20.1250.20">
    <property type="entry name" value="MFS general substrate transporter like domains"/>
    <property type="match status" value="2"/>
</dbReference>
<dbReference type="GO" id="GO:0016020">
    <property type="term" value="C:membrane"/>
    <property type="evidence" value="ECO:0007669"/>
    <property type="project" value="UniProtKB-SubCell"/>
</dbReference>
<evidence type="ECO:0000313" key="7">
    <source>
        <dbReference type="EMBL" id="SEI62612.1"/>
    </source>
</evidence>
<dbReference type="AlphaFoldDB" id="A0A1H6SGR3"/>
<name>A0A1H6SGR3_9DEIO</name>
<proteinExistence type="predicted"/>
<evidence type="ECO:0000256" key="1">
    <source>
        <dbReference type="ARBA" id="ARBA00004141"/>
    </source>
</evidence>
<evidence type="ECO:0000256" key="2">
    <source>
        <dbReference type="ARBA" id="ARBA00022692"/>
    </source>
</evidence>
<feature type="transmembrane region" description="Helical" evidence="5">
    <location>
        <begin position="181"/>
        <end position="203"/>
    </location>
</feature>
<evidence type="ECO:0000256" key="4">
    <source>
        <dbReference type="ARBA" id="ARBA00023136"/>
    </source>
</evidence>
<keyword evidence="4 5" id="KW-0472">Membrane</keyword>
<organism evidence="7 8">
    <name type="scientific">Deinococcus reticulitermitis</name>
    <dbReference type="NCBI Taxonomy" id="856736"/>
    <lineage>
        <taxon>Bacteria</taxon>
        <taxon>Thermotogati</taxon>
        <taxon>Deinococcota</taxon>
        <taxon>Deinococci</taxon>
        <taxon>Deinococcales</taxon>
        <taxon>Deinococcaceae</taxon>
        <taxon>Deinococcus</taxon>
    </lineage>
</organism>
<dbReference type="PROSITE" id="PS00216">
    <property type="entry name" value="SUGAR_TRANSPORT_1"/>
    <property type="match status" value="1"/>
</dbReference>
<keyword evidence="3 5" id="KW-1133">Transmembrane helix</keyword>
<evidence type="ECO:0000259" key="6">
    <source>
        <dbReference type="PROSITE" id="PS50850"/>
    </source>
</evidence>
<evidence type="ECO:0000256" key="3">
    <source>
        <dbReference type="ARBA" id="ARBA00022989"/>
    </source>
</evidence>
<evidence type="ECO:0000256" key="5">
    <source>
        <dbReference type="SAM" id="Phobius"/>
    </source>
</evidence>
<feature type="transmembrane region" description="Helical" evidence="5">
    <location>
        <begin position="264"/>
        <end position="285"/>
    </location>
</feature>
<sequence length="426" mass="44747">MTAPSSAAHASAPVPSPWVLSAFWFGTAFLWLMLLTIFMPAHVVEFVGESVKGTYLGLLSAIGAVIALVIPPLVGAHSDRTGQRLPYLRLGVGVNLLGLAVMGAAAAALAGTPGFWIYALGFVLVQLGNNYATAPYSALIPQLVPVEQRGRYSGVMGMLQALGQLLGAVAGIAIGTRGGDVLPFALMAVMLLVPALITLRGVVERAEAAAPGVQGPTMTWRELFAHAPFKWVFLTRVLFALGQYSVQPFLQYYAADVLRQRDAVMSSSVLLACIVLASIFSAFFGGRLSDRLGRKPVIYFAGTLMTAAALLLLVAPGYVAALGLALVFGLGFGAFTSVDWALGSDAMPSAASYARDMGIWHVAFVAPQFVGAPMGRLLDWGNAQGGNLGYTLVFGSAAVFFMLGVVLVRNVPESIHRAALTRAQGD</sequence>
<feature type="transmembrane region" description="Helical" evidence="5">
    <location>
        <begin position="390"/>
        <end position="408"/>
    </location>
</feature>
<dbReference type="InterPro" id="IPR005829">
    <property type="entry name" value="Sugar_transporter_CS"/>
</dbReference>
<feature type="transmembrane region" description="Helical" evidence="5">
    <location>
        <begin position="21"/>
        <end position="43"/>
    </location>
</feature>
<keyword evidence="8" id="KW-1185">Reference proteome</keyword>
<dbReference type="Pfam" id="PF07690">
    <property type="entry name" value="MFS_1"/>
    <property type="match status" value="1"/>
</dbReference>
<dbReference type="EMBL" id="FNZA01000001">
    <property type="protein sequence ID" value="SEI62612.1"/>
    <property type="molecule type" value="Genomic_DNA"/>
</dbReference>
<feature type="transmembrane region" description="Helical" evidence="5">
    <location>
        <begin position="55"/>
        <end position="75"/>
    </location>
</feature>
<dbReference type="PROSITE" id="PS50850">
    <property type="entry name" value="MFS"/>
    <property type="match status" value="1"/>
</dbReference>
<evidence type="ECO:0000313" key="8">
    <source>
        <dbReference type="Proteomes" id="UP000199223"/>
    </source>
</evidence>
<reference evidence="8" key="1">
    <citation type="submission" date="2016-10" db="EMBL/GenBank/DDBJ databases">
        <authorList>
            <person name="Varghese N."/>
            <person name="Submissions S."/>
        </authorList>
    </citation>
    <scope>NUCLEOTIDE SEQUENCE [LARGE SCALE GENOMIC DNA]</scope>
    <source>
        <strain evidence="8">CGMCC 1.10218</strain>
    </source>
</reference>
<comment type="subcellular location">
    <subcellularLocation>
        <location evidence="1">Membrane</location>
        <topology evidence="1">Multi-pass membrane protein</topology>
    </subcellularLocation>
</comment>
<dbReference type="PANTHER" id="PTHR23528:SF1">
    <property type="entry name" value="MAJOR FACILITATOR SUPERFAMILY (MFS) PROFILE DOMAIN-CONTAINING PROTEIN"/>
    <property type="match status" value="1"/>
</dbReference>
<keyword evidence="2 5" id="KW-0812">Transmembrane</keyword>
<dbReference type="RefSeq" id="WP_092262591.1">
    <property type="nucleotide sequence ID" value="NZ_FNZA01000001.1"/>
</dbReference>
<feature type="transmembrane region" description="Helical" evidence="5">
    <location>
        <begin position="353"/>
        <end position="370"/>
    </location>
</feature>
<feature type="transmembrane region" description="Helical" evidence="5">
    <location>
        <begin position="321"/>
        <end position="341"/>
    </location>
</feature>
<feature type="transmembrane region" description="Helical" evidence="5">
    <location>
        <begin position="115"/>
        <end position="134"/>
    </location>
</feature>
<gene>
    <name evidence="7" type="ORF">SAMN04488058_101172</name>
</gene>
<dbReference type="STRING" id="856736.SAMN04488058_101172"/>
<dbReference type="Proteomes" id="UP000199223">
    <property type="component" value="Unassembled WGS sequence"/>
</dbReference>
<dbReference type="SUPFAM" id="SSF103473">
    <property type="entry name" value="MFS general substrate transporter"/>
    <property type="match status" value="1"/>
</dbReference>
<dbReference type="PANTHER" id="PTHR23528">
    <property type="match status" value="1"/>
</dbReference>
<feature type="transmembrane region" description="Helical" evidence="5">
    <location>
        <begin position="155"/>
        <end position="175"/>
    </location>
</feature>
<dbReference type="InterPro" id="IPR011701">
    <property type="entry name" value="MFS"/>
</dbReference>
<dbReference type="GO" id="GO:0022857">
    <property type="term" value="F:transmembrane transporter activity"/>
    <property type="evidence" value="ECO:0007669"/>
    <property type="project" value="InterPro"/>
</dbReference>
<dbReference type="OrthoDB" id="7584869at2"/>
<accession>A0A1H6SGR3</accession>
<dbReference type="InterPro" id="IPR020846">
    <property type="entry name" value="MFS_dom"/>
</dbReference>
<feature type="transmembrane region" description="Helical" evidence="5">
    <location>
        <begin position="297"/>
        <end position="315"/>
    </location>
</feature>
<feature type="transmembrane region" description="Helical" evidence="5">
    <location>
        <begin position="87"/>
        <end position="109"/>
    </location>
</feature>